<reference evidence="1" key="1">
    <citation type="submission" date="2014-09" db="EMBL/GenBank/DDBJ databases">
        <authorList>
            <person name="Magalhaes I.L.F."/>
            <person name="Oliveira U."/>
            <person name="Santos F.R."/>
            <person name="Vidigal T.H.D.A."/>
            <person name="Brescovit A.D."/>
            <person name="Santos A.J."/>
        </authorList>
    </citation>
    <scope>NUCLEOTIDE SEQUENCE</scope>
    <source>
        <tissue evidence="1">Shoot tissue taken approximately 20 cm above the soil surface</tissue>
    </source>
</reference>
<protein>
    <submittedName>
        <fullName evidence="1">Uncharacterized protein</fullName>
    </submittedName>
</protein>
<reference evidence="1" key="2">
    <citation type="journal article" date="2015" name="Data Brief">
        <title>Shoot transcriptome of the giant reed, Arundo donax.</title>
        <authorList>
            <person name="Barrero R.A."/>
            <person name="Guerrero F.D."/>
            <person name="Moolhuijzen P."/>
            <person name="Goolsby J.A."/>
            <person name="Tidwell J."/>
            <person name="Bellgard S.E."/>
            <person name="Bellgard M.I."/>
        </authorList>
    </citation>
    <scope>NUCLEOTIDE SEQUENCE</scope>
    <source>
        <tissue evidence="1">Shoot tissue taken approximately 20 cm above the soil surface</tissue>
    </source>
</reference>
<accession>A0A0A8YTK8</accession>
<evidence type="ECO:0000313" key="1">
    <source>
        <dbReference type="EMBL" id="JAD29901.1"/>
    </source>
</evidence>
<proteinExistence type="predicted"/>
<dbReference type="AlphaFoldDB" id="A0A0A8YTK8"/>
<organism evidence="1">
    <name type="scientific">Arundo donax</name>
    <name type="common">Giant reed</name>
    <name type="synonym">Donax arundinaceus</name>
    <dbReference type="NCBI Taxonomy" id="35708"/>
    <lineage>
        <taxon>Eukaryota</taxon>
        <taxon>Viridiplantae</taxon>
        <taxon>Streptophyta</taxon>
        <taxon>Embryophyta</taxon>
        <taxon>Tracheophyta</taxon>
        <taxon>Spermatophyta</taxon>
        <taxon>Magnoliopsida</taxon>
        <taxon>Liliopsida</taxon>
        <taxon>Poales</taxon>
        <taxon>Poaceae</taxon>
        <taxon>PACMAD clade</taxon>
        <taxon>Arundinoideae</taxon>
        <taxon>Arundineae</taxon>
        <taxon>Arundo</taxon>
    </lineage>
</organism>
<dbReference type="EMBL" id="GBRH01267994">
    <property type="protein sequence ID" value="JAD29901.1"/>
    <property type="molecule type" value="Transcribed_RNA"/>
</dbReference>
<name>A0A0A8YTK8_ARUDO</name>
<sequence>MRMWEEVIQIASTIHCIGEEDSLIWQFNSSGIYSSQSLYKVINLEVHVKCYLLYSFFLPFVVIL</sequence>